<keyword evidence="2" id="KW-1185">Reference proteome</keyword>
<organism evidence="1 2">
    <name type="scientific">Purpureocillium lilacinum</name>
    <name type="common">Paecilomyces lilacinus</name>
    <dbReference type="NCBI Taxonomy" id="33203"/>
    <lineage>
        <taxon>Eukaryota</taxon>
        <taxon>Fungi</taxon>
        <taxon>Dikarya</taxon>
        <taxon>Ascomycota</taxon>
        <taxon>Pezizomycotina</taxon>
        <taxon>Sordariomycetes</taxon>
        <taxon>Hypocreomycetidae</taxon>
        <taxon>Hypocreales</taxon>
        <taxon>Ophiocordycipitaceae</taxon>
        <taxon>Purpureocillium</taxon>
    </lineage>
</organism>
<sequence>MESTVRGNSEPHVGYFNQELLLVQDLKHQYGVDARQLLPSPHGGDGQTCAVEYRRRFSLEPNEAGDLELIATEGEPSHLSNGQINANFAWCFHVEATAQSRSRKAGAVEAARQRVPRACLVAASCAQLHPAALDM</sequence>
<reference evidence="1" key="1">
    <citation type="submission" date="2024-12" db="EMBL/GenBank/DDBJ databases">
        <title>Comparative genomics and development of molecular markers within Purpureocillium lilacinum and among Purpureocillium species.</title>
        <authorList>
            <person name="Yeh Z.-Y."/>
            <person name="Ni N.-T."/>
            <person name="Lo P.-H."/>
            <person name="Mushyakhwo K."/>
            <person name="Lin C.-F."/>
            <person name="Nai Y.-S."/>
        </authorList>
    </citation>
    <scope>NUCLEOTIDE SEQUENCE</scope>
    <source>
        <strain evidence="1">NCHU-NPUST-175</strain>
    </source>
</reference>
<protein>
    <submittedName>
        <fullName evidence="1">Uncharacterized protein</fullName>
    </submittedName>
</protein>
<evidence type="ECO:0000313" key="2">
    <source>
        <dbReference type="Proteomes" id="UP001638806"/>
    </source>
</evidence>
<accession>A0ACC4DVI2</accession>
<name>A0ACC4DVI2_PURLI</name>
<dbReference type="EMBL" id="JBGNUJ010000004">
    <property type="protein sequence ID" value="KAL3960337.1"/>
    <property type="molecule type" value="Genomic_DNA"/>
</dbReference>
<gene>
    <name evidence="1" type="ORF">ACCO45_005454</name>
</gene>
<proteinExistence type="predicted"/>
<evidence type="ECO:0000313" key="1">
    <source>
        <dbReference type="EMBL" id="KAL3960337.1"/>
    </source>
</evidence>
<comment type="caution">
    <text evidence="1">The sequence shown here is derived from an EMBL/GenBank/DDBJ whole genome shotgun (WGS) entry which is preliminary data.</text>
</comment>
<dbReference type="Proteomes" id="UP001638806">
    <property type="component" value="Unassembled WGS sequence"/>
</dbReference>